<sequence>MVSLASWIATHHKIPPAARGDPWFNDGNIILVTHNRAFKFFKDPLTHQSEWFIRRFEEMTDDSVEMIDDCPVLPLEDTSQDFSSFLHALDDDGGVYFPLESDAEFNVLAGILLLATKYGAETMRAKALSTMETRFPSTLGGWDQMREASTGNQWRPDRILAINLVREVEAFSILPTAMASLTNDTSAGEIFGVFLHPNTPQRRNSHQLNPIDARHFAVMKEFNHVSIVIMLKFIRGIGRDCTRPPQQTPSMAGKAPVGAKVLQPRASRCHSTFSQMASMLLELLVLENPVGYADFVVSGIFQATPRSVFELMCYLYSFPCYWSL</sequence>
<proteinExistence type="predicted"/>
<dbReference type="AlphaFoldDB" id="A0A369IZL9"/>
<evidence type="ECO:0000313" key="1">
    <source>
        <dbReference type="EMBL" id="RDB15189.1"/>
    </source>
</evidence>
<reference evidence="1" key="1">
    <citation type="submission" date="2018-04" db="EMBL/GenBank/DDBJ databases">
        <title>Whole genome sequencing of Hypsizygus marmoreus.</title>
        <authorList>
            <person name="Choi I.-G."/>
            <person name="Min B."/>
            <person name="Kim J.-G."/>
            <person name="Kim S."/>
            <person name="Oh Y.-L."/>
            <person name="Kong W.-S."/>
            <person name="Park H."/>
            <person name="Jeong J."/>
            <person name="Song E.-S."/>
        </authorList>
    </citation>
    <scope>NUCLEOTIDE SEQUENCE [LARGE SCALE GENOMIC DNA]</scope>
    <source>
        <strain evidence="1">51987-8</strain>
    </source>
</reference>
<gene>
    <name evidence="1" type="ORF">Hypma_004788</name>
</gene>
<evidence type="ECO:0000313" key="2">
    <source>
        <dbReference type="Proteomes" id="UP000076154"/>
    </source>
</evidence>
<evidence type="ECO:0008006" key="3">
    <source>
        <dbReference type="Google" id="ProtNLM"/>
    </source>
</evidence>
<keyword evidence="2" id="KW-1185">Reference proteome</keyword>
<organism evidence="1 2">
    <name type="scientific">Hypsizygus marmoreus</name>
    <name type="common">White beech mushroom</name>
    <name type="synonym">Agaricus marmoreus</name>
    <dbReference type="NCBI Taxonomy" id="39966"/>
    <lineage>
        <taxon>Eukaryota</taxon>
        <taxon>Fungi</taxon>
        <taxon>Dikarya</taxon>
        <taxon>Basidiomycota</taxon>
        <taxon>Agaricomycotina</taxon>
        <taxon>Agaricomycetes</taxon>
        <taxon>Agaricomycetidae</taxon>
        <taxon>Agaricales</taxon>
        <taxon>Tricholomatineae</taxon>
        <taxon>Lyophyllaceae</taxon>
        <taxon>Hypsizygus</taxon>
    </lineage>
</organism>
<dbReference type="Proteomes" id="UP000076154">
    <property type="component" value="Unassembled WGS sequence"/>
</dbReference>
<protein>
    <recommendedName>
        <fullName evidence="3">BTB domain-containing protein</fullName>
    </recommendedName>
</protein>
<dbReference type="EMBL" id="LUEZ02000184">
    <property type="protein sequence ID" value="RDB15189.1"/>
    <property type="molecule type" value="Genomic_DNA"/>
</dbReference>
<dbReference type="InParanoid" id="A0A369IZL9"/>
<name>A0A369IZL9_HYPMA</name>
<accession>A0A369IZL9</accession>
<dbReference type="OrthoDB" id="3036049at2759"/>
<comment type="caution">
    <text evidence="1">The sequence shown here is derived from an EMBL/GenBank/DDBJ whole genome shotgun (WGS) entry which is preliminary data.</text>
</comment>